<dbReference type="Gramene" id="TraesRN4A0100686200.1">
    <property type="protein sequence ID" value="TraesRN4A0100686200.1"/>
    <property type="gene ID" value="TraesRN4A0100686200"/>
</dbReference>
<dbReference type="Proteomes" id="UP000019116">
    <property type="component" value="Chromosome 4A"/>
</dbReference>
<dbReference type="Gramene" id="TraesCLE_scaffold_014851_01G000100.1">
    <property type="protein sequence ID" value="TraesCLE_scaffold_014851_01G000100.1"/>
    <property type="gene ID" value="TraesCLE_scaffold_014851_01G000100"/>
</dbReference>
<keyword evidence="5" id="KW-0539">Nucleus</keyword>
<dbReference type="GO" id="GO:0003677">
    <property type="term" value="F:DNA binding"/>
    <property type="evidence" value="ECO:0007669"/>
    <property type="project" value="UniProtKB-KW"/>
</dbReference>
<dbReference type="AlphaFoldDB" id="A0A3B6HVS2"/>
<dbReference type="Gramene" id="TraesCS4A02G255100.1">
    <property type="protein sequence ID" value="TraesCS4A02G255100.1.cds1"/>
    <property type="gene ID" value="TraesCS4A02G255100"/>
</dbReference>
<dbReference type="SUPFAM" id="SSF101936">
    <property type="entry name" value="DNA-binding pseudobarrel domain"/>
    <property type="match status" value="1"/>
</dbReference>
<dbReference type="Gramene" id="TraesCS4A03G0668400.1">
    <property type="protein sequence ID" value="TraesCS4A03G0668400.1.CDS1"/>
    <property type="gene ID" value="TraesCS4A03G0668400"/>
</dbReference>
<comment type="subcellular location">
    <subcellularLocation>
        <location evidence="1">Nucleus</location>
    </subcellularLocation>
</comment>
<sequence>MPLDFTRHSPYVSQEFKMKTNTGCFRRVTIRLLNDRVTLEQGWATFAAIHQMKIGFMVTFKLLTPDMLKVIVFNDNVIEVVIRCGRPSP</sequence>
<dbReference type="Gramene" id="TraesWEE_scaffold_020380_01G000200.1">
    <property type="protein sequence ID" value="TraesWEE_scaffold_020380_01G000200.1"/>
    <property type="gene ID" value="TraesWEE_scaffold_020380_01G000200"/>
</dbReference>
<dbReference type="InterPro" id="IPR015300">
    <property type="entry name" value="DNA-bd_pseudobarrel_sf"/>
</dbReference>
<keyword evidence="8" id="KW-1185">Reference proteome</keyword>
<dbReference type="InterPro" id="IPR003340">
    <property type="entry name" value="B3_DNA-bd"/>
</dbReference>
<evidence type="ECO:0000313" key="7">
    <source>
        <dbReference type="EnsemblPlants" id="TraesCS4A02G255100.1.cds1"/>
    </source>
</evidence>
<evidence type="ECO:0000259" key="6">
    <source>
        <dbReference type="PROSITE" id="PS50863"/>
    </source>
</evidence>
<reference evidence="7" key="1">
    <citation type="submission" date="2018-08" db="EMBL/GenBank/DDBJ databases">
        <authorList>
            <person name="Rossello M."/>
        </authorList>
    </citation>
    <scope>NUCLEOTIDE SEQUENCE [LARGE SCALE GENOMIC DNA]</scope>
    <source>
        <strain evidence="7">cv. Chinese Spring</strain>
    </source>
</reference>
<evidence type="ECO:0000256" key="3">
    <source>
        <dbReference type="ARBA" id="ARBA00023125"/>
    </source>
</evidence>
<dbReference type="PANTHER" id="PTHR31920">
    <property type="entry name" value="B3 DOMAIN-CONTAINING"/>
    <property type="match status" value="1"/>
</dbReference>
<keyword evidence="4" id="KW-0804">Transcription</keyword>
<evidence type="ECO:0000256" key="5">
    <source>
        <dbReference type="ARBA" id="ARBA00023242"/>
    </source>
</evidence>
<keyword evidence="2" id="KW-0805">Transcription regulation</keyword>
<dbReference type="Gene3D" id="2.40.330.10">
    <property type="entry name" value="DNA-binding pseudobarrel domain"/>
    <property type="match status" value="1"/>
</dbReference>
<proteinExistence type="predicted"/>
<evidence type="ECO:0000256" key="2">
    <source>
        <dbReference type="ARBA" id="ARBA00023015"/>
    </source>
</evidence>
<evidence type="ECO:0000313" key="8">
    <source>
        <dbReference type="Proteomes" id="UP000019116"/>
    </source>
</evidence>
<evidence type="ECO:0000256" key="1">
    <source>
        <dbReference type="ARBA" id="ARBA00004123"/>
    </source>
</evidence>
<dbReference type="PROSITE" id="PS50863">
    <property type="entry name" value="B3"/>
    <property type="match status" value="1"/>
</dbReference>
<dbReference type="InterPro" id="IPR050655">
    <property type="entry name" value="Plant_B3_domain"/>
</dbReference>
<reference evidence="7" key="2">
    <citation type="submission" date="2018-10" db="UniProtKB">
        <authorList>
            <consortium name="EnsemblPlants"/>
        </authorList>
    </citation>
    <scope>IDENTIFICATION</scope>
</reference>
<dbReference type="EnsemblPlants" id="TraesCS4A02G255100.1">
    <property type="protein sequence ID" value="TraesCS4A02G255100.1.cds1"/>
    <property type="gene ID" value="TraesCS4A02G255100"/>
</dbReference>
<evidence type="ECO:0000256" key="4">
    <source>
        <dbReference type="ARBA" id="ARBA00023163"/>
    </source>
</evidence>
<protein>
    <recommendedName>
        <fullName evidence="6">TF-B3 domain-containing protein</fullName>
    </recommendedName>
</protein>
<accession>A0A3B6HVS2</accession>
<dbReference type="GO" id="GO:0005634">
    <property type="term" value="C:nucleus"/>
    <property type="evidence" value="ECO:0007669"/>
    <property type="project" value="UniProtKB-SubCell"/>
</dbReference>
<name>A0A3B6HVS2_WHEAT</name>
<keyword evidence="3" id="KW-0238">DNA-binding</keyword>
<feature type="domain" description="TF-B3" evidence="6">
    <location>
        <begin position="1"/>
        <end position="76"/>
    </location>
</feature>
<dbReference type="Gramene" id="TraesROB_scaffold_176588_01G000100.1">
    <property type="protein sequence ID" value="TraesROB_scaffold_176588_01G000100.1"/>
    <property type="gene ID" value="TraesROB_scaffold_176588_01G000100"/>
</dbReference>
<organism evidence="7">
    <name type="scientific">Triticum aestivum</name>
    <name type="common">Wheat</name>
    <dbReference type="NCBI Taxonomy" id="4565"/>
    <lineage>
        <taxon>Eukaryota</taxon>
        <taxon>Viridiplantae</taxon>
        <taxon>Streptophyta</taxon>
        <taxon>Embryophyta</taxon>
        <taxon>Tracheophyta</taxon>
        <taxon>Spermatophyta</taxon>
        <taxon>Magnoliopsida</taxon>
        <taxon>Liliopsida</taxon>
        <taxon>Poales</taxon>
        <taxon>Poaceae</taxon>
        <taxon>BOP clade</taxon>
        <taxon>Pooideae</taxon>
        <taxon>Triticodae</taxon>
        <taxon>Triticeae</taxon>
        <taxon>Triticinae</taxon>
        <taxon>Triticum</taxon>
    </lineage>
</organism>
<dbReference type="Gramene" id="TraesCAD_scaffold_043482_01G000200.1">
    <property type="protein sequence ID" value="TraesCAD_scaffold_043482_01G000200.1"/>
    <property type="gene ID" value="TraesCAD_scaffold_043482_01G000200"/>
</dbReference>
<dbReference type="PANTHER" id="PTHR31920:SF55">
    <property type="entry name" value="TF-B3 DOMAIN-CONTAINING PROTEIN"/>
    <property type="match status" value="1"/>
</dbReference>